<dbReference type="Pfam" id="PF00825">
    <property type="entry name" value="Ribonuclease_P"/>
    <property type="match status" value="1"/>
</dbReference>
<evidence type="ECO:0000313" key="8">
    <source>
        <dbReference type="EMBL" id="BAH70012.1"/>
    </source>
</evidence>
<dbReference type="GO" id="GO:0001682">
    <property type="term" value="P:tRNA 5'-leader removal"/>
    <property type="evidence" value="ECO:0007669"/>
    <property type="project" value="UniProtKB-UniRule"/>
</dbReference>
<proteinExistence type="inferred from homology"/>
<dbReference type="GO" id="GO:0004526">
    <property type="term" value="F:ribonuclease P activity"/>
    <property type="evidence" value="ECO:0007669"/>
    <property type="project" value="UniProtKB-UniRule"/>
</dbReference>
<evidence type="ECO:0000256" key="5">
    <source>
        <dbReference type="ARBA" id="ARBA00022884"/>
    </source>
</evidence>
<evidence type="ECO:0000256" key="2">
    <source>
        <dbReference type="ARBA" id="ARBA00022722"/>
    </source>
</evidence>
<dbReference type="InterPro" id="IPR000100">
    <property type="entry name" value="RNase_P"/>
</dbReference>
<dbReference type="HAMAP" id="MF_00227">
    <property type="entry name" value="RNase_P"/>
    <property type="match status" value="1"/>
</dbReference>
<sequence length="114" mass="13951">MVYKMKKIYRLQKSWEFDAVIKFQKQVLNKYMIIYYMPNDDFKIGITVPKKFCNAVLRNYYKRQLKSIIHSLNLYGEKMHFVLIPRKDFLNLIYEDKLTITKKLFEKIKNGKQK</sequence>
<evidence type="ECO:0000256" key="7">
    <source>
        <dbReference type="NCBIfam" id="TIGR00188"/>
    </source>
</evidence>
<dbReference type="Proteomes" id="UP000006810">
    <property type="component" value="Chromosome"/>
</dbReference>
<dbReference type="Gene3D" id="3.30.230.10">
    <property type="match status" value="1"/>
</dbReference>
<dbReference type="SUPFAM" id="SSF54211">
    <property type="entry name" value="Ribosomal protein S5 domain 2-like"/>
    <property type="match status" value="1"/>
</dbReference>
<keyword evidence="5 6" id="KW-0694">RNA-binding</keyword>
<comment type="similarity">
    <text evidence="6">Belongs to the RnpA family.</text>
</comment>
<keyword evidence="2 6" id="KW-0540">Nuclease</keyword>
<dbReference type="InterPro" id="IPR014721">
    <property type="entry name" value="Ribsml_uS5_D2-typ_fold_subgr"/>
</dbReference>
<dbReference type="HOGENOM" id="CLU_117179_9_1_14"/>
<dbReference type="EMBL" id="AP009608">
    <property type="protein sequence ID" value="BAH70012.1"/>
    <property type="molecule type" value="Genomic_DNA"/>
</dbReference>
<dbReference type="GO" id="GO:0030677">
    <property type="term" value="C:ribonuclease P complex"/>
    <property type="evidence" value="ECO:0007669"/>
    <property type="project" value="TreeGrafter"/>
</dbReference>
<keyword evidence="4 6" id="KW-0378">Hydrolase</keyword>
<gene>
    <name evidence="6" type="primary">rnpA</name>
    <name evidence="8" type="ordered locus">MBIO_0747</name>
</gene>
<evidence type="ECO:0000256" key="6">
    <source>
        <dbReference type="HAMAP-Rule" id="MF_00227"/>
    </source>
</evidence>
<dbReference type="NCBIfam" id="TIGR00188">
    <property type="entry name" value="rnpA"/>
    <property type="match status" value="1"/>
</dbReference>
<dbReference type="PANTHER" id="PTHR33992:SF1">
    <property type="entry name" value="RIBONUCLEASE P PROTEIN COMPONENT"/>
    <property type="match status" value="1"/>
</dbReference>
<name>C4XFU0_MYCFP</name>
<dbReference type="AlphaFoldDB" id="C4XFU0"/>
<dbReference type="InterPro" id="IPR020568">
    <property type="entry name" value="Ribosomal_Su5_D2-typ_SF"/>
</dbReference>
<comment type="function">
    <text evidence="6">RNaseP catalyzes the removal of the 5'-leader sequence from pre-tRNA to produce the mature 5'-terminus. It can also cleave other RNA substrates such as 4.5S RNA. The protein component plays an auxiliary but essential role in vivo by binding to the 5'-leader sequence and broadening the substrate specificity of the ribozyme.</text>
</comment>
<dbReference type="EC" id="3.1.26.5" evidence="6 7"/>
<dbReference type="KEGG" id="mfp:MBIO_0747"/>
<evidence type="ECO:0000256" key="4">
    <source>
        <dbReference type="ARBA" id="ARBA00022801"/>
    </source>
</evidence>
<keyword evidence="9" id="KW-1185">Reference proteome</keyword>
<dbReference type="GO" id="GO:0042781">
    <property type="term" value="F:3'-tRNA processing endoribonuclease activity"/>
    <property type="evidence" value="ECO:0007669"/>
    <property type="project" value="TreeGrafter"/>
</dbReference>
<evidence type="ECO:0000313" key="9">
    <source>
        <dbReference type="Proteomes" id="UP000006810"/>
    </source>
</evidence>
<dbReference type="PATRIC" id="fig|496833.3.peg.340"/>
<protein>
    <recommendedName>
        <fullName evidence="6 7">Ribonuclease P protein component</fullName>
        <shortName evidence="6">RNase P protein</shortName>
        <shortName evidence="6">RNaseP protein</shortName>
        <ecNumber evidence="6 7">3.1.26.5</ecNumber>
    </recommendedName>
    <alternativeName>
        <fullName evidence="6">Protein C5</fullName>
    </alternativeName>
</protein>
<reference evidence="8 9" key="1">
    <citation type="journal article" date="2009" name="Curr. Microbiol.">
        <title>Molecular cloning and expression of a novel cholinephosphotransferase involved in glycoglycerophospholipid biosynthesis of Mycoplasma fermentans.</title>
        <authorList>
            <person name="Ishida N."/>
            <person name="Irikura D."/>
            <person name="Matsuda K."/>
            <person name="Sato S."/>
            <person name="Asano K."/>
        </authorList>
    </citation>
    <scope>NUCLEOTIDE SEQUENCE [LARGE SCALE GENOMIC DNA]</scope>
    <source>
        <strain evidence="9">ATCC 19989 / NBRC 14854 / NCTC 10117 / PG18</strain>
    </source>
</reference>
<evidence type="ECO:0000256" key="1">
    <source>
        <dbReference type="ARBA" id="ARBA00022694"/>
    </source>
</evidence>
<keyword evidence="1 6" id="KW-0819">tRNA processing</keyword>
<comment type="catalytic activity">
    <reaction evidence="6">
        <text>Endonucleolytic cleavage of RNA, removing 5'-extranucleotides from tRNA precursor.</text>
        <dbReference type="EC" id="3.1.26.5"/>
    </reaction>
</comment>
<dbReference type="PANTHER" id="PTHR33992">
    <property type="entry name" value="RIBONUCLEASE P PROTEIN COMPONENT"/>
    <property type="match status" value="1"/>
</dbReference>
<accession>C4XFU0</accession>
<dbReference type="GO" id="GO:0000049">
    <property type="term" value="F:tRNA binding"/>
    <property type="evidence" value="ECO:0007669"/>
    <property type="project" value="UniProtKB-UniRule"/>
</dbReference>
<dbReference type="eggNOG" id="COG0594">
    <property type="taxonomic scope" value="Bacteria"/>
</dbReference>
<organism evidence="8 9">
    <name type="scientific">Mycoplasmopsis fermentans (strain ATCC 19989 / NBRC 14854 / NCTC 10117 / PG18)</name>
    <name type="common">Mycoplasma fermentans</name>
    <dbReference type="NCBI Taxonomy" id="496833"/>
    <lineage>
        <taxon>Bacteria</taxon>
        <taxon>Bacillati</taxon>
        <taxon>Mycoplasmatota</taxon>
        <taxon>Mycoplasmoidales</taxon>
        <taxon>Metamycoplasmataceae</taxon>
        <taxon>Mycoplasmopsis</taxon>
    </lineage>
</organism>
<keyword evidence="3 6" id="KW-0255">Endonuclease</keyword>
<evidence type="ECO:0000256" key="3">
    <source>
        <dbReference type="ARBA" id="ARBA00022759"/>
    </source>
</evidence>
<comment type="subunit">
    <text evidence="6">Consists of a catalytic RNA component (M1 or rnpB) and a protein subunit.</text>
</comment>